<dbReference type="RefSeq" id="WP_141824218.1">
    <property type="nucleotide sequence ID" value="NZ_BAAAQC010000009.1"/>
</dbReference>
<dbReference type="InterPro" id="IPR000843">
    <property type="entry name" value="HTH_LacI"/>
</dbReference>
<evidence type="ECO:0000313" key="7">
    <source>
        <dbReference type="Proteomes" id="UP000320085"/>
    </source>
</evidence>
<dbReference type="OrthoDB" id="4268837at2"/>
<protein>
    <submittedName>
        <fullName evidence="6">LacI family transcriptional regulator</fullName>
    </submittedName>
</protein>
<evidence type="ECO:0000256" key="1">
    <source>
        <dbReference type="ARBA" id="ARBA00023015"/>
    </source>
</evidence>
<dbReference type="SUPFAM" id="SSF47413">
    <property type="entry name" value="lambda repressor-like DNA-binding domains"/>
    <property type="match status" value="1"/>
</dbReference>
<dbReference type="EMBL" id="VFQF01000003">
    <property type="protein sequence ID" value="TQN44923.1"/>
    <property type="molecule type" value="Genomic_DNA"/>
</dbReference>
<dbReference type="InterPro" id="IPR010982">
    <property type="entry name" value="Lambda_DNA-bd_dom_sf"/>
</dbReference>
<accession>A0A543PLG6</accession>
<sequence>MASERVTMEDVAARAGVSRALVSIVFRGVAGASDATRERVLAAARELDYRPDTRASRLGRSRTRTVGVTFSVGATFHGDLLQSLYTHADAAGYEVVLSGVTPDRTESAAVDTLLAERCEAIVALGSTLAAGTLARLAGQLPVVSVLRAVSGDVDVVRTDDAAGLQLAVAHLVELGHEHIALLDGGRAAGAAERRRGYRTGLRRAGELRELVIPGGLTELEGASAATEFLALGRSRPTAVAAFNDRCALGFIDVVRQAGLRVPHDVSVVGFDDIRQAAYPHVGLTTVRQDAERLGAAAIRTVDERLTGAAPGPATVIDPELVVRTSTARPPNRAKDPSSR</sequence>
<dbReference type="InterPro" id="IPR001763">
    <property type="entry name" value="Rhodanese-like_dom"/>
</dbReference>
<evidence type="ECO:0000259" key="4">
    <source>
        <dbReference type="PROSITE" id="PS50206"/>
    </source>
</evidence>
<dbReference type="Pfam" id="PF00356">
    <property type="entry name" value="LacI"/>
    <property type="match status" value="1"/>
</dbReference>
<gene>
    <name evidence="6" type="ORF">FHX52_4147</name>
</gene>
<dbReference type="Gene3D" id="1.10.260.40">
    <property type="entry name" value="lambda repressor-like DNA-binding domains"/>
    <property type="match status" value="1"/>
</dbReference>
<comment type="caution">
    <text evidence="6">The sequence shown here is derived from an EMBL/GenBank/DDBJ whole genome shotgun (WGS) entry which is preliminary data.</text>
</comment>
<dbReference type="CDD" id="cd01392">
    <property type="entry name" value="HTH_LacI"/>
    <property type="match status" value="1"/>
</dbReference>
<evidence type="ECO:0000256" key="3">
    <source>
        <dbReference type="ARBA" id="ARBA00023163"/>
    </source>
</evidence>
<dbReference type="SUPFAM" id="SSF53822">
    <property type="entry name" value="Periplasmic binding protein-like I"/>
    <property type="match status" value="1"/>
</dbReference>
<evidence type="ECO:0000259" key="5">
    <source>
        <dbReference type="PROSITE" id="PS50932"/>
    </source>
</evidence>
<dbReference type="GO" id="GO:0000976">
    <property type="term" value="F:transcription cis-regulatory region binding"/>
    <property type="evidence" value="ECO:0007669"/>
    <property type="project" value="TreeGrafter"/>
</dbReference>
<dbReference type="Proteomes" id="UP000320085">
    <property type="component" value="Unassembled WGS sequence"/>
</dbReference>
<keyword evidence="3" id="KW-0804">Transcription</keyword>
<reference evidence="6 7" key="1">
    <citation type="submission" date="2019-06" db="EMBL/GenBank/DDBJ databases">
        <title>Sequencing the genomes of 1000 actinobacteria strains.</title>
        <authorList>
            <person name="Klenk H.-P."/>
        </authorList>
    </citation>
    <scope>NUCLEOTIDE SEQUENCE [LARGE SCALE GENOMIC DNA]</scope>
    <source>
        <strain evidence="6 7">DSM 21776</strain>
    </source>
</reference>
<organism evidence="6 7">
    <name type="scientific">Humibacillus xanthopallidus</name>
    <dbReference type="NCBI Taxonomy" id="412689"/>
    <lineage>
        <taxon>Bacteria</taxon>
        <taxon>Bacillati</taxon>
        <taxon>Actinomycetota</taxon>
        <taxon>Actinomycetes</taxon>
        <taxon>Micrococcales</taxon>
        <taxon>Intrasporangiaceae</taxon>
        <taxon>Humibacillus</taxon>
    </lineage>
</organism>
<keyword evidence="1" id="KW-0805">Transcription regulation</keyword>
<dbReference type="PROSITE" id="PS50932">
    <property type="entry name" value="HTH_LACI_2"/>
    <property type="match status" value="1"/>
</dbReference>
<feature type="domain" description="HTH lacI-type" evidence="5">
    <location>
        <begin position="6"/>
        <end position="60"/>
    </location>
</feature>
<feature type="domain" description="Rhodanese" evidence="4">
    <location>
        <begin position="167"/>
        <end position="198"/>
    </location>
</feature>
<evidence type="ECO:0000313" key="6">
    <source>
        <dbReference type="EMBL" id="TQN44923.1"/>
    </source>
</evidence>
<proteinExistence type="predicted"/>
<dbReference type="AlphaFoldDB" id="A0A543PLG6"/>
<dbReference type="InterPro" id="IPR046335">
    <property type="entry name" value="LacI/GalR-like_sensor"/>
</dbReference>
<dbReference type="Pfam" id="PF13377">
    <property type="entry name" value="Peripla_BP_3"/>
    <property type="match status" value="1"/>
</dbReference>
<dbReference type="InterPro" id="IPR028082">
    <property type="entry name" value="Peripla_BP_I"/>
</dbReference>
<dbReference type="PROSITE" id="PS50206">
    <property type="entry name" value="RHODANESE_3"/>
    <property type="match status" value="1"/>
</dbReference>
<dbReference type="PANTHER" id="PTHR30146">
    <property type="entry name" value="LACI-RELATED TRANSCRIPTIONAL REPRESSOR"/>
    <property type="match status" value="1"/>
</dbReference>
<dbReference type="PANTHER" id="PTHR30146:SF153">
    <property type="entry name" value="LACTOSE OPERON REPRESSOR"/>
    <property type="match status" value="1"/>
</dbReference>
<dbReference type="SMART" id="SM00354">
    <property type="entry name" value="HTH_LACI"/>
    <property type="match status" value="1"/>
</dbReference>
<dbReference type="CDD" id="cd06267">
    <property type="entry name" value="PBP1_LacI_sugar_binding-like"/>
    <property type="match status" value="1"/>
</dbReference>
<name>A0A543PLG6_9MICO</name>
<dbReference type="GO" id="GO:0003700">
    <property type="term" value="F:DNA-binding transcription factor activity"/>
    <property type="evidence" value="ECO:0007669"/>
    <property type="project" value="TreeGrafter"/>
</dbReference>
<evidence type="ECO:0000256" key="2">
    <source>
        <dbReference type="ARBA" id="ARBA00023125"/>
    </source>
</evidence>
<keyword evidence="2" id="KW-0238">DNA-binding</keyword>
<dbReference type="Gene3D" id="3.40.50.2300">
    <property type="match status" value="2"/>
</dbReference>